<keyword evidence="2 8" id="KW-0436">Ligase</keyword>
<dbReference type="SMART" id="SM01211">
    <property type="entry name" value="GATase_5"/>
    <property type="match status" value="1"/>
</dbReference>
<evidence type="ECO:0000256" key="3">
    <source>
        <dbReference type="ARBA" id="ARBA00022741"/>
    </source>
</evidence>
<accession>A0A5B8XKH4</accession>
<keyword evidence="3 8" id="KW-0547">Nucleotide-binding</keyword>
<proteinExistence type="inferred from homology"/>
<dbReference type="EMBL" id="CP042467">
    <property type="protein sequence ID" value="QED26300.1"/>
    <property type="molecule type" value="Genomic_DNA"/>
</dbReference>
<dbReference type="GO" id="GO:0004359">
    <property type="term" value="F:glutaminase activity"/>
    <property type="evidence" value="ECO:0007669"/>
    <property type="project" value="UniProtKB-EC"/>
</dbReference>
<evidence type="ECO:0000256" key="7">
    <source>
        <dbReference type="ARBA" id="ARBA00022962"/>
    </source>
</evidence>
<dbReference type="NCBIfam" id="TIGR01737">
    <property type="entry name" value="FGAM_synth_I"/>
    <property type="match status" value="1"/>
</dbReference>
<dbReference type="OrthoDB" id="9804441at2"/>
<evidence type="ECO:0000256" key="5">
    <source>
        <dbReference type="ARBA" id="ARBA00022801"/>
    </source>
</evidence>
<dbReference type="InterPro" id="IPR029062">
    <property type="entry name" value="Class_I_gatase-like"/>
</dbReference>
<evidence type="ECO:0000313" key="9">
    <source>
        <dbReference type="EMBL" id="QED26300.1"/>
    </source>
</evidence>
<dbReference type="PIRSF" id="PIRSF001586">
    <property type="entry name" value="FGAM_synth_I"/>
    <property type="match status" value="1"/>
</dbReference>
<dbReference type="AlphaFoldDB" id="A0A5B8XKH4"/>
<keyword evidence="1 8" id="KW-0963">Cytoplasm</keyword>
<comment type="pathway">
    <text evidence="8">Purine metabolism; IMP biosynthesis via de novo pathway; 5-amino-1-(5-phospho-D-ribosyl)imidazole from N(2)-formyl-N(1)-(5-phospho-D-ribosyl)glycinamide: step 1/2.</text>
</comment>
<dbReference type="NCBIfam" id="NF002957">
    <property type="entry name" value="PRK03619.1"/>
    <property type="match status" value="1"/>
</dbReference>
<dbReference type="PROSITE" id="PS51273">
    <property type="entry name" value="GATASE_TYPE_1"/>
    <property type="match status" value="1"/>
</dbReference>
<keyword evidence="5 8" id="KW-0378">Hydrolase</keyword>
<protein>
    <recommendedName>
        <fullName evidence="8">Phosphoribosylformylglycinamidine synthase subunit PurQ</fullName>
        <shortName evidence="8">FGAM synthase</shortName>
        <ecNumber evidence="8">6.3.5.3</ecNumber>
    </recommendedName>
    <alternativeName>
        <fullName evidence="8">Formylglycinamide ribonucleotide amidotransferase subunit I</fullName>
        <shortName evidence="8">FGAR amidotransferase I</shortName>
        <shortName evidence="8">FGAR-AT I</shortName>
    </alternativeName>
    <alternativeName>
        <fullName evidence="8">Glutaminase PurQ</fullName>
        <ecNumber evidence="8">3.5.1.2</ecNumber>
    </alternativeName>
    <alternativeName>
        <fullName evidence="8">Phosphoribosylformylglycinamidine synthase subunit I</fullName>
    </alternativeName>
</protein>
<comment type="catalytic activity">
    <reaction evidence="8">
        <text>L-glutamine + H2O = L-glutamate + NH4(+)</text>
        <dbReference type="Rhea" id="RHEA:15889"/>
        <dbReference type="ChEBI" id="CHEBI:15377"/>
        <dbReference type="ChEBI" id="CHEBI:28938"/>
        <dbReference type="ChEBI" id="CHEBI:29985"/>
        <dbReference type="ChEBI" id="CHEBI:58359"/>
        <dbReference type="EC" id="3.5.1.2"/>
    </reaction>
</comment>
<dbReference type="KEGG" id="bbae:FRD01_03310"/>
<dbReference type="PANTHER" id="PTHR47552">
    <property type="entry name" value="PHOSPHORIBOSYLFORMYLGLYCINAMIDINE SYNTHASE SUBUNIT PURQ"/>
    <property type="match status" value="1"/>
</dbReference>
<dbReference type="EC" id="3.5.1.2" evidence="8"/>
<evidence type="ECO:0000256" key="6">
    <source>
        <dbReference type="ARBA" id="ARBA00022840"/>
    </source>
</evidence>
<keyword evidence="6 8" id="KW-0067">ATP-binding</keyword>
<comment type="subunit">
    <text evidence="8">Part of the FGAM synthase complex composed of 1 PurL, 1 PurQ and 2 PurS subunits.</text>
</comment>
<dbReference type="GO" id="GO:0004642">
    <property type="term" value="F:phosphoribosylformylglycinamidine synthase activity"/>
    <property type="evidence" value="ECO:0007669"/>
    <property type="project" value="UniProtKB-UniRule"/>
</dbReference>
<dbReference type="GO" id="GO:0005524">
    <property type="term" value="F:ATP binding"/>
    <property type="evidence" value="ECO:0007669"/>
    <property type="project" value="UniProtKB-KW"/>
</dbReference>
<comment type="catalytic activity">
    <reaction evidence="8">
        <text>N(2)-formyl-N(1)-(5-phospho-beta-D-ribosyl)glycinamide + L-glutamine + ATP + H2O = 2-formamido-N(1)-(5-O-phospho-beta-D-ribosyl)acetamidine + L-glutamate + ADP + phosphate + H(+)</text>
        <dbReference type="Rhea" id="RHEA:17129"/>
        <dbReference type="ChEBI" id="CHEBI:15377"/>
        <dbReference type="ChEBI" id="CHEBI:15378"/>
        <dbReference type="ChEBI" id="CHEBI:29985"/>
        <dbReference type="ChEBI" id="CHEBI:30616"/>
        <dbReference type="ChEBI" id="CHEBI:43474"/>
        <dbReference type="ChEBI" id="CHEBI:58359"/>
        <dbReference type="ChEBI" id="CHEBI:147286"/>
        <dbReference type="ChEBI" id="CHEBI:147287"/>
        <dbReference type="ChEBI" id="CHEBI:456216"/>
        <dbReference type="EC" id="6.3.5.3"/>
    </reaction>
</comment>
<gene>
    <name evidence="8 9" type="primary">purQ</name>
    <name evidence="9" type="ORF">FRD01_03310</name>
</gene>
<dbReference type="GO" id="GO:0006189">
    <property type="term" value="P:'de novo' IMP biosynthetic process"/>
    <property type="evidence" value="ECO:0007669"/>
    <property type="project" value="UniProtKB-UniRule"/>
</dbReference>
<dbReference type="HAMAP" id="MF_00421">
    <property type="entry name" value="PurQ"/>
    <property type="match status" value="1"/>
</dbReference>
<keyword evidence="10" id="KW-1185">Reference proteome</keyword>
<evidence type="ECO:0000256" key="2">
    <source>
        <dbReference type="ARBA" id="ARBA00022598"/>
    </source>
</evidence>
<feature type="active site" description="Nucleophile" evidence="8">
    <location>
        <position position="86"/>
    </location>
</feature>
<sequence>MRIAVIVFPGSNCDRDCLHIFNSVLGVQAVGVWHRETSLEGFDGVVIPGGFSYGDYLRCGAMAKLSPIMDEVRRLASTGRAVVGICNGFQILLESGLLPGAMLHNRSLKFVCKRVDVRVETSRSSATRGLPRGTILNLPIAHAEGNYTVGEDELKSLEDNDQIVMRYSSSIGEVGDAFNPNGSLGNIAAISNRSGNVVGMMPHPERASELILGGEDGRAIFESFVGWGSGGVR</sequence>
<feature type="active site" evidence="8">
    <location>
        <position position="205"/>
    </location>
</feature>
<name>A0A5B8XKH4_9DELT</name>
<evidence type="ECO:0000256" key="1">
    <source>
        <dbReference type="ARBA" id="ARBA00022490"/>
    </source>
</evidence>
<evidence type="ECO:0000313" key="10">
    <source>
        <dbReference type="Proteomes" id="UP000321595"/>
    </source>
</evidence>
<dbReference type="InterPro" id="IPR010075">
    <property type="entry name" value="PRibForGlyAmidine_synth_PurQ"/>
</dbReference>
<keyword evidence="4 8" id="KW-0658">Purine biosynthesis</keyword>
<dbReference type="RefSeq" id="WP_146957627.1">
    <property type="nucleotide sequence ID" value="NZ_CP042467.1"/>
</dbReference>
<dbReference type="Gene3D" id="3.40.50.880">
    <property type="match status" value="1"/>
</dbReference>
<dbReference type="CDD" id="cd01740">
    <property type="entry name" value="GATase1_FGAR_AT"/>
    <property type="match status" value="1"/>
</dbReference>
<organism evidence="9 10">
    <name type="scientific">Microvenator marinus</name>
    <dbReference type="NCBI Taxonomy" id="2600177"/>
    <lineage>
        <taxon>Bacteria</taxon>
        <taxon>Deltaproteobacteria</taxon>
        <taxon>Bradymonadales</taxon>
        <taxon>Microvenatoraceae</taxon>
        <taxon>Microvenator</taxon>
    </lineage>
</organism>
<dbReference type="Pfam" id="PF13507">
    <property type="entry name" value="GATase_5"/>
    <property type="match status" value="1"/>
</dbReference>
<evidence type="ECO:0000256" key="8">
    <source>
        <dbReference type="HAMAP-Rule" id="MF_00421"/>
    </source>
</evidence>
<comment type="function">
    <text evidence="8">Part of the phosphoribosylformylglycinamidine synthase complex involved in the purines biosynthetic pathway. Catalyzes the ATP-dependent conversion of formylglycinamide ribonucleotide (FGAR) and glutamine to yield formylglycinamidine ribonucleotide (FGAM) and glutamate. The FGAM synthase complex is composed of three subunits. PurQ produces an ammonia molecule by converting glutamine to glutamate. PurL transfers the ammonia molecule to FGAR to form FGAM in an ATP-dependent manner. PurS interacts with PurQ and PurL and is thought to assist in the transfer of the ammonia molecule from PurQ to PurL.</text>
</comment>
<dbReference type="Proteomes" id="UP000321595">
    <property type="component" value="Chromosome"/>
</dbReference>
<dbReference type="GO" id="GO:0005737">
    <property type="term" value="C:cytoplasm"/>
    <property type="evidence" value="ECO:0007669"/>
    <property type="project" value="UniProtKB-SubCell"/>
</dbReference>
<dbReference type="UniPathway" id="UPA00074">
    <property type="reaction ID" value="UER00128"/>
</dbReference>
<evidence type="ECO:0000256" key="4">
    <source>
        <dbReference type="ARBA" id="ARBA00022755"/>
    </source>
</evidence>
<reference evidence="9 10" key="1">
    <citation type="submission" date="2019-08" db="EMBL/GenBank/DDBJ databases">
        <authorList>
            <person name="Liang Q."/>
        </authorList>
    </citation>
    <scope>NUCLEOTIDE SEQUENCE [LARGE SCALE GENOMIC DNA]</scope>
    <source>
        <strain evidence="9 10">V1718</strain>
    </source>
</reference>
<feature type="active site" evidence="8">
    <location>
        <position position="203"/>
    </location>
</feature>
<comment type="subcellular location">
    <subcellularLocation>
        <location evidence="8">Cytoplasm</location>
    </subcellularLocation>
</comment>
<dbReference type="EC" id="6.3.5.3" evidence="8"/>
<dbReference type="SUPFAM" id="SSF52317">
    <property type="entry name" value="Class I glutamine amidotransferase-like"/>
    <property type="match status" value="1"/>
</dbReference>
<keyword evidence="7 8" id="KW-0315">Glutamine amidotransferase</keyword>
<dbReference type="PANTHER" id="PTHR47552:SF1">
    <property type="entry name" value="PHOSPHORIBOSYLFORMYLGLYCINAMIDINE SYNTHASE SUBUNIT PURQ"/>
    <property type="match status" value="1"/>
</dbReference>